<feature type="region of interest" description="Disordered" evidence="1">
    <location>
        <begin position="1"/>
        <end position="32"/>
    </location>
</feature>
<dbReference type="Pfam" id="PF13239">
    <property type="entry name" value="2TM"/>
    <property type="match status" value="1"/>
</dbReference>
<feature type="compositionally biased region" description="Pro residues" evidence="1">
    <location>
        <begin position="1"/>
        <end position="10"/>
    </location>
</feature>
<sequence length="153" mass="16567">MDRPPLPAPGEDPRPDPARPGAPSPVDPADDPRLRAQAKRQLEARAGFRQHLTVYLAVMGLLTAIWLVSGGGYFWPVWPAMGWGLAVVLHLASLRWDGEPSETQIAEQARRLAAREQGGPRQALDGGRRGTGRPGAAPAEPEHPWDEPGPRDV</sequence>
<proteinExistence type="predicted"/>
<feature type="region of interest" description="Disordered" evidence="1">
    <location>
        <begin position="105"/>
        <end position="153"/>
    </location>
</feature>
<dbReference type="RefSeq" id="WP_141337779.1">
    <property type="nucleotide sequence ID" value="NZ_JBHMAX010000007.1"/>
</dbReference>
<keyword evidence="2" id="KW-0812">Transmembrane</keyword>
<dbReference type="EMBL" id="JBHMAX010000007">
    <property type="protein sequence ID" value="MFB9731114.1"/>
    <property type="molecule type" value="Genomic_DNA"/>
</dbReference>
<keyword evidence="2" id="KW-0472">Membrane</keyword>
<dbReference type="Proteomes" id="UP001589613">
    <property type="component" value="Unassembled WGS sequence"/>
</dbReference>
<accession>A0ABV5V006</accession>
<feature type="domain" description="2TM" evidence="3">
    <location>
        <begin position="37"/>
        <end position="93"/>
    </location>
</feature>
<keyword evidence="2" id="KW-1133">Transmembrane helix</keyword>
<evidence type="ECO:0000256" key="1">
    <source>
        <dbReference type="SAM" id="MobiDB-lite"/>
    </source>
</evidence>
<evidence type="ECO:0000259" key="3">
    <source>
        <dbReference type="Pfam" id="PF13239"/>
    </source>
</evidence>
<keyword evidence="5" id="KW-1185">Reference proteome</keyword>
<gene>
    <name evidence="4" type="ORF">ACFFN0_03545</name>
</gene>
<reference evidence="4 5" key="1">
    <citation type="submission" date="2024-09" db="EMBL/GenBank/DDBJ databases">
        <authorList>
            <person name="Sun Q."/>
            <person name="Mori K."/>
        </authorList>
    </citation>
    <scope>NUCLEOTIDE SEQUENCE [LARGE SCALE GENOMIC DNA]</scope>
    <source>
        <strain evidence="4 5">JCM 12763</strain>
    </source>
</reference>
<comment type="caution">
    <text evidence="4">The sequence shown here is derived from an EMBL/GenBank/DDBJ whole genome shotgun (WGS) entry which is preliminary data.</text>
</comment>
<protein>
    <submittedName>
        <fullName evidence="4">2TM domain-containing protein</fullName>
    </submittedName>
</protein>
<evidence type="ECO:0000313" key="5">
    <source>
        <dbReference type="Proteomes" id="UP001589613"/>
    </source>
</evidence>
<name>A0ABV5V006_9MICO</name>
<feature type="transmembrane region" description="Helical" evidence="2">
    <location>
        <begin position="52"/>
        <end position="69"/>
    </location>
</feature>
<dbReference type="InterPro" id="IPR025698">
    <property type="entry name" value="2TM_dom"/>
</dbReference>
<feature type="compositionally biased region" description="Basic and acidic residues" evidence="1">
    <location>
        <begin position="140"/>
        <end position="153"/>
    </location>
</feature>
<organism evidence="4 5">
    <name type="scientific">Ornithinimicrobium kibberense</name>
    <dbReference type="NCBI Taxonomy" id="282060"/>
    <lineage>
        <taxon>Bacteria</taxon>
        <taxon>Bacillati</taxon>
        <taxon>Actinomycetota</taxon>
        <taxon>Actinomycetes</taxon>
        <taxon>Micrococcales</taxon>
        <taxon>Ornithinimicrobiaceae</taxon>
        <taxon>Ornithinimicrobium</taxon>
    </lineage>
</organism>
<evidence type="ECO:0000256" key="2">
    <source>
        <dbReference type="SAM" id="Phobius"/>
    </source>
</evidence>
<evidence type="ECO:0000313" key="4">
    <source>
        <dbReference type="EMBL" id="MFB9731114.1"/>
    </source>
</evidence>